<reference evidence="8 9" key="1">
    <citation type="submission" date="2020-09" db="EMBL/GenBank/DDBJ databases">
        <title>De no assembly of potato wild relative species, Solanum commersonii.</title>
        <authorList>
            <person name="Cho K."/>
        </authorList>
    </citation>
    <scope>NUCLEOTIDE SEQUENCE [LARGE SCALE GENOMIC DNA]</scope>
    <source>
        <strain evidence="8">LZ3.2</strain>
        <tissue evidence="8">Leaf</tissue>
    </source>
</reference>
<dbReference type="InterPro" id="IPR003441">
    <property type="entry name" value="NAC-dom"/>
</dbReference>
<evidence type="ECO:0000256" key="4">
    <source>
        <dbReference type="ARBA" id="ARBA00023163"/>
    </source>
</evidence>
<evidence type="ECO:0000256" key="1">
    <source>
        <dbReference type="ARBA" id="ARBA00004123"/>
    </source>
</evidence>
<dbReference type="Pfam" id="PF02365">
    <property type="entry name" value="NAM"/>
    <property type="match status" value="1"/>
</dbReference>
<evidence type="ECO:0000313" key="8">
    <source>
        <dbReference type="EMBL" id="KAG5622964.1"/>
    </source>
</evidence>
<keyword evidence="4" id="KW-0804">Transcription</keyword>
<evidence type="ECO:0000256" key="5">
    <source>
        <dbReference type="ARBA" id="ARBA00023242"/>
    </source>
</evidence>
<evidence type="ECO:0000259" key="7">
    <source>
        <dbReference type="PROSITE" id="PS51005"/>
    </source>
</evidence>
<keyword evidence="2" id="KW-0805">Transcription regulation</keyword>
<keyword evidence="9" id="KW-1185">Reference proteome</keyword>
<dbReference type="Gene3D" id="2.170.150.80">
    <property type="entry name" value="NAC domain"/>
    <property type="match status" value="1"/>
</dbReference>
<feature type="domain" description="NAC" evidence="7">
    <location>
        <begin position="24"/>
        <end position="174"/>
    </location>
</feature>
<dbReference type="EMBL" id="JACXVP010000002">
    <property type="protein sequence ID" value="KAG5622964.1"/>
    <property type="molecule type" value="Genomic_DNA"/>
</dbReference>
<dbReference type="OrthoDB" id="1860415at2759"/>
<feature type="compositionally biased region" description="Low complexity" evidence="6">
    <location>
        <begin position="220"/>
        <end position="233"/>
    </location>
</feature>
<accession>A0A9J6AFB5</accession>
<gene>
    <name evidence="8" type="ORF">H5410_008182</name>
</gene>
<dbReference type="Proteomes" id="UP000824120">
    <property type="component" value="Chromosome 2"/>
</dbReference>
<evidence type="ECO:0000256" key="2">
    <source>
        <dbReference type="ARBA" id="ARBA00023015"/>
    </source>
</evidence>
<dbReference type="PROSITE" id="PS51005">
    <property type="entry name" value="NAC"/>
    <property type="match status" value="1"/>
</dbReference>
<protein>
    <recommendedName>
        <fullName evidence="7">NAC domain-containing protein</fullName>
    </recommendedName>
</protein>
<dbReference type="PANTHER" id="PTHR38360">
    <property type="entry name" value="OS03G0120000 PROTEIN"/>
    <property type="match status" value="1"/>
</dbReference>
<dbReference type="AlphaFoldDB" id="A0A9J6AFB5"/>
<comment type="subcellular location">
    <subcellularLocation>
        <location evidence="1">Nucleus</location>
    </subcellularLocation>
</comment>
<dbReference type="FunFam" id="2.170.150.80:FF:000002">
    <property type="entry name" value="Nac domain-containing protein 86"/>
    <property type="match status" value="1"/>
</dbReference>
<feature type="region of interest" description="Disordered" evidence="6">
    <location>
        <begin position="219"/>
        <end position="249"/>
    </location>
</feature>
<feature type="non-terminal residue" evidence="8">
    <location>
        <position position="1"/>
    </location>
</feature>
<dbReference type="InterPro" id="IPR036093">
    <property type="entry name" value="NAC_dom_sf"/>
</dbReference>
<dbReference type="GO" id="GO:0005634">
    <property type="term" value="C:nucleus"/>
    <property type="evidence" value="ECO:0007669"/>
    <property type="project" value="UniProtKB-SubCell"/>
</dbReference>
<evidence type="ECO:0000256" key="6">
    <source>
        <dbReference type="SAM" id="MobiDB-lite"/>
    </source>
</evidence>
<dbReference type="GO" id="GO:0003677">
    <property type="term" value="F:DNA binding"/>
    <property type="evidence" value="ECO:0007669"/>
    <property type="project" value="UniProtKB-KW"/>
</dbReference>
<organism evidence="8 9">
    <name type="scientific">Solanum commersonii</name>
    <name type="common">Commerson's wild potato</name>
    <name type="synonym">Commerson's nightshade</name>
    <dbReference type="NCBI Taxonomy" id="4109"/>
    <lineage>
        <taxon>Eukaryota</taxon>
        <taxon>Viridiplantae</taxon>
        <taxon>Streptophyta</taxon>
        <taxon>Embryophyta</taxon>
        <taxon>Tracheophyta</taxon>
        <taxon>Spermatophyta</taxon>
        <taxon>Magnoliopsida</taxon>
        <taxon>eudicotyledons</taxon>
        <taxon>Gunneridae</taxon>
        <taxon>Pentapetalae</taxon>
        <taxon>asterids</taxon>
        <taxon>lamiids</taxon>
        <taxon>Solanales</taxon>
        <taxon>Solanaceae</taxon>
        <taxon>Solanoideae</taxon>
        <taxon>Solaneae</taxon>
        <taxon>Solanum</taxon>
    </lineage>
</organism>
<sequence length="1021" mass="116783">EKRKKVEERSSKLGVYIYMAPVSLPPGFRFHPTDEELVAYYLKRKINAKKIELEIIPEVDLYKCEPWDLPGKSLLPSKDLEWYFFSPRDRKYPNGSRTNRATKAGYWKATGKDRKVNSQTRAVGMKKTLVYYRGRAPHGARTDWVMHEYRLDERECEVTNGLQDAYALCRVIKKNLNINGPKIEEQQYYGNAATSDRSSSVDHIYSHDGGRSSCHDMMESSHGLMPSSSSSTSMAVHGRSSPINNNVSAPSDGDDDKWMQYLSNEPNFTINNSLQPIPNYGTLPFPPSKVDIALECARLQHRFTLPPLEIQDFPQVGSYVDHAKMPQSSFIHQASQNHLINQDYSSCAPNIDDDFSFLIPLNNNQIHHHHHDLGSFNMMEQDENVIRSIDIGDFDHQDFKSDRMVENLRWIGMSNRDLEKAFLEDYKTVPLENVSAVHIEEIELQGENSGHSNSFINGFNETEANNFSIGFDNFLDNDGFSNSPIFEVYEKVEVNHGFFIATRQASKTFYHQVTPSRTLKIHKNLVPLHDFPKNSIDNFVTRPWTTTMRTLVAILQTFWIYFGECLELEAKGFKLEDKEGVYEEYCLIEGVEKKIKKVQDYKWDFYEQNKFPIVDKEERGIKYCCNVEKKWPNYLTLSLEYANAATPTVKVGNTSKVGDSAYFRIYYGQTFKVIKNTLDGKSYLLIQNNTRMASRTKYCTSRIKSFVIPLANYSIETDYFFPVSFFELLGLLGNLKGITSTHVASQCVLKLYQDGQVESINKTDHQQLAQYAAHFIANTDEAQPCNFATFVPIGEDAPLQRAEWIKYLGVFANMEYRANQVYDAIKENYLCLSKAATSRNSLKPTVSWMEYKDGVWSFTRDSYKLKFVEDAGGVNVDDSINKVTYNMSNPDDLEEIHAILCTVDVVIDETYTSDPAVYNGSTFLGNINLEDQTCFAFLTNQSIWRYDKRVQNSVVLDWYDGSVSQPQLVLADIIEALYPTGNYNTTYFRNIAKGEGIISIGPEMCERDTSIPMEPTVVACQ</sequence>
<dbReference type="PANTHER" id="PTHR38360:SF1">
    <property type="entry name" value="F12P19.7"/>
    <property type="match status" value="1"/>
</dbReference>
<dbReference type="SUPFAM" id="SSF101941">
    <property type="entry name" value="NAC domain"/>
    <property type="match status" value="1"/>
</dbReference>
<evidence type="ECO:0000256" key="3">
    <source>
        <dbReference type="ARBA" id="ARBA00023125"/>
    </source>
</evidence>
<comment type="caution">
    <text evidence="8">The sequence shown here is derived from an EMBL/GenBank/DDBJ whole genome shotgun (WGS) entry which is preliminary data.</text>
</comment>
<keyword evidence="5" id="KW-0539">Nucleus</keyword>
<dbReference type="SUPFAM" id="SSF53807">
    <property type="entry name" value="Helical backbone' metal receptor"/>
    <property type="match status" value="1"/>
</dbReference>
<evidence type="ECO:0000313" key="9">
    <source>
        <dbReference type="Proteomes" id="UP000824120"/>
    </source>
</evidence>
<dbReference type="GO" id="GO:0006355">
    <property type="term" value="P:regulation of DNA-templated transcription"/>
    <property type="evidence" value="ECO:0007669"/>
    <property type="project" value="InterPro"/>
</dbReference>
<name>A0A9J6AFB5_SOLCO</name>
<keyword evidence="3" id="KW-0238">DNA-binding</keyword>
<proteinExistence type="predicted"/>